<dbReference type="Proteomes" id="UP000199518">
    <property type="component" value="Unassembled WGS sequence"/>
</dbReference>
<proteinExistence type="predicted"/>
<dbReference type="InterPro" id="IPR016181">
    <property type="entry name" value="Acyl_CoA_acyltransferase"/>
</dbReference>
<sequence>MNRQLLTLSRVVLHPTYRGAGIGYRFIRRCCELTGYPWIETLTQMGHVNPVFERAGFRRVGVSRTVERSRASHSLLYRRQKHGQKAALLTRETYDKSRFANPVYYIFDNRAHAARHGPASGGR</sequence>
<keyword evidence="2" id="KW-1185">Reference proteome</keyword>
<dbReference type="AlphaFoldDB" id="A0A1I3DEX4"/>
<dbReference type="Gene3D" id="3.40.630.30">
    <property type="match status" value="1"/>
</dbReference>
<reference evidence="2" key="1">
    <citation type="submission" date="2016-10" db="EMBL/GenBank/DDBJ databases">
        <authorList>
            <person name="Varghese N."/>
            <person name="Submissions S."/>
        </authorList>
    </citation>
    <scope>NUCLEOTIDE SEQUENCE [LARGE SCALE GENOMIC DNA]</scope>
    <source>
        <strain evidence="2">DSM 26348</strain>
    </source>
</reference>
<evidence type="ECO:0008006" key="3">
    <source>
        <dbReference type="Google" id="ProtNLM"/>
    </source>
</evidence>
<organism evidence="1 2">
    <name type="scientific">Planctomicrobium piriforme</name>
    <dbReference type="NCBI Taxonomy" id="1576369"/>
    <lineage>
        <taxon>Bacteria</taxon>
        <taxon>Pseudomonadati</taxon>
        <taxon>Planctomycetota</taxon>
        <taxon>Planctomycetia</taxon>
        <taxon>Planctomycetales</taxon>
        <taxon>Planctomycetaceae</taxon>
        <taxon>Planctomicrobium</taxon>
    </lineage>
</organism>
<evidence type="ECO:0000313" key="1">
    <source>
        <dbReference type="EMBL" id="SFH85267.1"/>
    </source>
</evidence>
<accession>A0A1I3DEX4</accession>
<dbReference type="EMBL" id="FOQD01000003">
    <property type="protein sequence ID" value="SFH85267.1"/>
    <property type="molecule type" value="Genomic_DNA"/>
</dbReference>
<gene>
    <name evidence="1" type="ORF">SAMN05421753_103210</name>
</gene>
<name>A0A1I3DEX4_9PLAN</name>
<dbReference type="SUPFAM" id="SSF55729">
    <property type="entry name" value="Acyl-CoA N-acyltransferases (Nat)"/>
    <property type="match status" value="1"/>
</dbReference>
<dbReference type="STRING" id="1576369.SAMN05421753_103210"/>
<protein>
    <recommendedName>
        <fullName evidence="3">N-acetyltransferase domain-containing protein</fullName>
    </recommendedName>
</protein>
<evidence type="ECO:0000313" key="2">
    <source>
        <dbReference type="Proteomes" id="UP000199518"/>
    </source>
</evidence>